<evidence type="ECO:0000256" key="5">
    <source>
        <dbReference type="ARBA" id="ARBA00023034"/>
    </source>
</evidence>
<dbReference type="GO" id="GO:0000149">
    <property type="term" value="F:SNARE binding"/>
    <property type="evidence" value="ECO:0007669"/>
    <property type="project" value="TreeGrafter"/>
</dbReference>
<proteinExistence type="predicted"/>
<dbReference type="Gene3D" id="1.25.40.90">
    <property type="match status" value="1"/>
</dbReference>
<evidence type="ECO:0000256" key="3">
    <source>
        <dbReference type="ARBA" id="ARBA00004600"/>
    </source>
</evidence>
<dbReference type="GO" id="GO:0072583">
    <property type="term" value="P:clathrin-dependent endocytosis"/>
    <property type="evidence" value="ECO:0007669"/>
    <property type="project" value="InterPro"/>
</dbReference>
<dbReference type="PANTHER" id="PTHR22951:SF89">
    <property type="entry name" value="OS05G0549000 PROTEIN"/>
    <property type="match status" value="1"/>
</dbReference>
<dbReference type="AlphaFoldDB" id="A0AAD8K285"/>
<comment type="caution">
    <text evidence="10">The sequence shown here is derived from an EMBL/GenBank/DDBJ whole genome shotgun (WGS) entry which is preliminary data.</text>
</comment>
<dbReference type="GO" id="GO:0048268">
    <property type="term" value="P:clathrin coat assembly"/>
    <property type="evidence" value="ECO:0007669"/>
    <property type="project" value="InterPro"/>
</dbReference>
<dbReference type="GO" id="GO:0032050">
    <property type="term" value="F:clathrin heavy chain binding"/>
    <property type="evidence" value="ECO:0007669"/>
    <property type="project" value="TreeGrafter"/>
</dbReference>
<dbReference type="InterPro" id="IPR013809">
    <property type="entry name" value="ENTH"/>
</dbReference>
<keyword evidence="8" id="KW-0968">Cytoplasmic vesicle</keyword>
<organism evidence="10 11">
    <name type="scientific">Tagetes erecta</name>
    <name type="common">African marigold</name>
    <dbReference type="NCBI Taxonomy" id="13708"/>
    <lineage>
        <taxon>Eukaryota</taxon>
        <taxon>Viridiplantae</taxon>
        <taxon>Streptophyta</taxon>
        <taxon>Embryophyta</taxon>
        <taxon>Tracheophyta</taxon>
        <taxon>Spermatophyta</taxon>
        <taxon>Magnoliopsida</taxon>
        <taxon>eudicotyledons</taxon>
        <taxon>Gunneridae</taxon>
        <taxon>Pentapetalae</taxon>
        <taxon>asterids</taxon>
        <taxon>campanulids</taxon>
        <taxon>Asterales</taxon>
        <taxon>Asteraceae</taxon>
        <taxon>Asteroideae</taxon>
        <taxon>Heliantheae alliance</taxon>
        <taxon>Tageteae</taxon>
        <taxon>Tagetes</taxon>
    </lineage>
</organism>
<protein>
    <recommendedName>
        <fullName evidence="9">ENTH domain-containing protein</fullName>
    </recommendedName>
</protein>
<evidence type="ECO:0000256" key="7">
    <source>
        <dbReference type="ARBA" id="ARBA00023176"/>
    </source>
</evidence>
<comment type="subcellular location">
    <subcellularLocation>
        <location evidence="1">Cytoplasmic vesicle</location>
        <location evidence="1">Clathrin-coated vesicle</location>
    </subcellularLocation>
    <subcellularLocation>
        <location evidence="2">Golgi apparatus</location>
    </subcellularLocation>
    <subcellularLocation>
        <location evidence="3">Membrane</location>
        <location evidence="3">Clathrin-coated pit</location>
    </subcellularLocation>
</comment>
<evidence type="ECO:0000256" key="4">
    <source>
        <dbReference type="ARBA" id="ARBA00022583"/>
    </source>
</evidence>
<dbReference type="SUPFAM" id="SSF48464">
    <property type="entry name" value="ENTH/VHS domain"/>
    <property type="match status" value="1"/>
</dbReference>
<evidence type="ECO:0000256" key="2">
    <source>
        <dbReference type="ARBA" id="ARBA00004555"/>
    </source>
</evidence>
<dbReference type="GO" id="GO:0005905">
    <property type="term" value="C:clathrin-coated pit"/>
    <property type="evidence" value="ECO:0007669"/>
    <property type="project" value="UniProtKB-SubCell"/>
</dbReference>
<keyword evidence="5" id="KW-0333">Golgi apparatus</keyword>
<dbReference type="Gene3D" id="1.20.58.150">
    <property type="entry name" value="ANTH domain"/>
    <property type="match status" value="1"/>
</dbReference>
<name>A0AAD8K285_TARER</name>
<evidence type="ECO:0000259" key="9">
    <source>
        <dbReference type="PROSITE" id="PS50942"/>
    </source>
</evidence>
<dbReference type="EMBL" id="JAUHHV010000009">
    <property type="protein sequence ID" value="KAK1413706.1"/>
    <property type="molecule type" value="Genomic_DNA"/>
</dbReference>
<dbReference type="PROSITE" id="PS50942">
    <property type="entry name" value="ENTH"/>
    <property type="match status" value="1"/>
</dbReference>
<sequence length="545" mass="60244">MTTMQTWRKAYGALKDQTKLGLAHVNSDFKDVDVAIVKATNHVERPPKERHIRKILAAASAIRPRADVQYCIHALTRRLAKTRNWTVALKTLIVIHRALREGDPTFREELLSFQQRGGVLQLATFKDDSSPIAWDCSAWVRTYGMFLEERLECFKGLKYDIESERIPRPAQGEDKGYSRTRDLDSEKLLEQLPVLQQLLYRLLACRPEGAAIGNYVVQYALALVLKESFKIYCAVNDGIINLIDKFFEMPRHEAIKALDIYKRAGNQAETLSDFYETCKGLELARNFQFPLLREPPQSFLVTMEEYISEAPRVVSVPADTLEYPERLMLTYKPEVDNEPIEDADLPVVEAKLEPTDDFPVPIVDPTPSPAPPPPTFNSQEPDDFLGLTFGAPNASSIEESNALALAIVPTDATSNGSTGAQVKNLDLTGWELALVTTPSSDISSFQDRQLGGGLDSLTLNSLYDEGAYRAAQQPVYGSPASNPFEAGDPFAAAAPPAAANPFGPYQPQQNLMMGAPNPFVDSGFGALPVSHTHTQATNPFETGLL</sequence>
<evidence type="ECO:0000256" key="1">
    <source>
        <dbReference type="ARBA" id="ARBA00004132"/>
    </source>
</evidence>
<dbReference type="Proteomes" id="UP001229421">
    <property type="component" value="Unassembled WGS sequence"/>
</dbReference>
<dbReference type="InterPro" id="IPR045192">
    <property type="entry name" value="AP180-like"/>
</dbReference>
<keyword evidence="7" id="KW-0168">Coated pit</keyword>
<dbReference type="InterPro" id="IPR048050">
    <property type="entry name" value="ANTH_N_plant"/>
</dbReference>
<dbReference type="GO" id="GO:0005546">
    <property type="term" value="F:phosphatidylinositol-4,5-bisphosphate binding"/>
    <property type="evidence" value="ECO:0007669"/>
    <property type="project" value="TreeGrafter"/>
</dbReference>
<dbReference type="CDD" id="cd03564">
    <property type="entry name" value="ANTH_N"/>
    <property type="match status" value="1"/>
</dbReference>
<evidence type="ECO:0000256" key="8">
    <source>
        <dbReference type="ARBA" id="ARBA00023329"/>
    </source>
</evidence>
<dbReference type="PANTHER" id="PTHR22951">
    <property type="entry name" value="CLATHRIN ASSEMBLY PROTEIN"/>
    <property type="match status" value="1"/>
</dbReference>
<gene>
    <name evidence="10" type="ORF">QVD17_35483</name>
</gene>
<accession>A0AAD8K285</accession>
<dbReference type="InterPro" id="IPR014712">
    <property type="entry name" value="ANTH_dom_sf"/>
</dbReference>
<reference evidence="10" key="1">
    <citation type="journal article" date="2023" name="bioRxiv">
        <title>Improved chromosome-level genome assembly for marigold (Tagetes erecta).</title>
        <authorList>
            <person name="Jiang F."/>
            <person name="Yuan L."/>
            <person name="Wang S."/>
            <person name="Wang H."/>
            <person name="Xu D."/>
            <person name="Wang A."/>
            <person name="Fan W."/>
        </authorList>
    </citation>
    <scope>NUCLEOTIDE SEQUENCE</scope>
    <source>
        <strain evidence="10">WSJ</strain>
        <tissue evidence="10">Leaf</tissue>
    </source>
</reference>
<dbReference type="InterPro" id="IPR011417">
    <property type="entry name" value="ANTH_dom"/>
</dbReference>
<dbReference type="GO" id="GO:0005794">
    <property type="term" value="C:Golgi apparatus"/>
    <property type="evidence" value="ECO:0007669"/>
    <property type="project" value="UniProtKB-SubCell"/>
</dbReference>
<evidence type="ECO:0000256" key="6">
    <source>
        <dbReference type="ARBA" id="ARBA00023136"/>
    </source>
</evidence>
<dbReference type="Pfam" id="PF07651">
    <property type="entry name" value="ANTH"/>
    <property type="match status" value="1"/>
</dbReference>
<dbReference type="FunFam" id="1.25.40.90:FF:000005">
    <property type="entry name" value="Clathrin assembly protein AP180"/>
    <property type="match status" value="1"/>
</dbReference>
<dbReference type="GO" id="GO:0030136">
    <property type="term" value="C:clathrin-coated vesicle"/>
    <property type="evidence" value="ECO:0007669"/>
    <property type="project" value="UniProtKB-SubCell"/>
</dbReference>
<keyword evidence="11" id="KW-1185">Reference proteome</keyword>
<keyword evidence="6" id="KW-0472">Membrane</keyword>
<evidence type="ECO:0000313" key="10">
    <source>
        <dbReference type="EMBL" id="KAK1413706.1"/>
    </source>
</evidence>
<dbReference type="GO" id="GO:0005545">
    <property type="term" value="F:1-phosphatidylinositol binding"/>
    <property type="evidence" value="ECO:0007669"/>
    <property type="project" value="InterPro"/>
</dbReference>
<dbReference type="InterPro" id="IPR008942">
    <property type="entry name" value="ENTH_VHS"/>
</dbReference>
<dbReference type="FunFam" id="1.20.58.150:FF:000003">
    <property type="entry name" value="Putative clathrin assembly protein"/>
    <property type="match status" value="1"/>
</dbReference>
<feature type="domain" description="ENTH" evidence="9">
    <location>
        <begin position="24"/>
        <end position="161"/>
    </location>
</feature>
<dbReference type="SUPFAM" id="SSF89009">
    <property type="entry name" value="GAT-like domain"/>
    <property type="match status" value="1"/>
</dbReference>
<dbReference type="SMART" id="SM00273">
    <property type="entry name" value="ENTH"/>
    <property type="match status" value="1"/>
</dbReference>
<dbReference type="GO" id="GO:0006900">
    <property type="term" value="P:vesicle budding from membrane"/>
    <property type="evidence" value="ECO:0007669"/>
    <property type="project" value="TreeGrafter"/>
</dbReference>
<evidence type="ECO:0000313" key="11">
    <source>
        <dbReference type="Proteomes" id="UP001229421"/>
    </source>
</evidence>
<keyword evidence="4" id="KW-0254">Endocytosis</keyword>